<reference evidence="3 4" key="1">
    <citation type="journal article" date="2018" name="PLoS Genet.">
        <title>Population sequencing reveals clonal diversity and ancestral inbreeding in the grapevine cultivar Chardonnay.</title>
        <authorList>
            <person name="Roach M.J."/>
            <person name="Johnson D.L."/>
            <person name="Bohlmann J."/>
            <person name="van Vuuren H.J."/>
            <person name="Jones S.J."/>
            <person name="Pretorius I.S."/>
            <person name="Schmidt S.A."/>
            <person name="Borneman A.R."/>
        </authorList>
    </citation>
    <scope>NUCLEOTIDE SEQUENCE [LARGE SCALE GENOMIC DNA]</scope>
    <source>
        <strain evidence="4">cv. Chardonnay</strain>
        <tissue evidence="3">Leaf</tissue>
    </source>
</reference>
<dbReference type="Pfam" id="PF03732">
    <property type="entry name" value="Retrotrans_gag"/>
    <property type="match status" value="1"/>
</dbReference>
<sequence>MIECRLSLWPHIYPLTSNSLGLGHSLHYGSHYYKCEALCVFVTLTEPEIRGRVWRRAIPMFGSILEETPLGCRGSACVEVMTTLHGSNLRSQSGYAFLGQSRGEISLEALASLRQEIGSQQSRPSVVQNETLHDSLPPPPPPPVPIMPHASPYVLHGHSEVGPPTVVPTTVSDDAHARYARGQFTAKFRMPDIERYTDDHFIPTISSGVTQRWFPSLEFSRRRTWDDLAQEFLRQFSFNTVVDVSRRELKALRQRTDEFVSSFISRWRRKIAEIIDRPSEMDQIQMVLRSLQPRIARHVVGVPFTNFGSLVLALYDIEDNISRGLWIDSSPGDVKGKKPFRGQRSVDYRPQAPRSAYDQTYMPQTLALPYYATQGIERPPFPTQPQDSHDMLLIFIVRHAVEPSSSEAYRVGLLTALTPRLPPQPIPPQFRMICTVHTIKDLDMRLIVVLLSGMPSKVLSTKDDSEPKPIVSDEIYEMSGVTLGPRMPVLFRLVPEAPYVDNVHTSNVQYVICEGRVVRQQPFAAARPLERTSSQEKIMREEDKILRQLATCIIFSNDDLSPEGSSHTRPLYISVGCSGRRVPSVLLDTGSGLSICPLATAIALGYAPSDFGPSTQTVLRILASFNLLLGQPWIHRAGAIPSSLHQKVKFIHDGQTEDFCPDFVAMSFDQHSSMVVLDMMRVELQRLVQQLRLSDGALDQRARTFVEIRDIVDGAMPHEEFVDEMLAMSSSQIKEIARLSSLHHSISECPLSRSRGNPVERVSDFMDPPLSFDVLSGFVSRYDDVFYSSSMDLNIFEYFLVSHVIALSTLSSPISQIFNTDDKIAQHDSNDDSSFVSNSDPIDQRVLPATGDTKIVDFGTAELPRS</sequence>
<dbReference type="EMBL" id="QGNW01001005">
    <property type="protein sequence ID" value="RVW57886.1"/>
    <property type="molecule type" value="Genomic_DNA"/>
</dbReference>
<dbReference type="AlphaFoldDB" id="A0A438FD27"/>
<gene>
    <name evidence="3" type="ORF">CK203_115299</name>
</gene>
<feature type="compositionally biased region" description="Polar residues" evidence="1">
    <location>
        <begin position="119"/>
        <end position="130"/>
    </location>
</feature>
<organism evidence="3 4">
    <name type="scientific">Vitis vinifera</name>
    <name type="common">Grape</name>
    <dbReference type="NCBI Taxonomy" id="29760"/>
    <lineage>
        <taxon>Eukaryota</taxon>
        <taxon>Viridiplantae</taxon>
        <taxon>Streptophyta</taxon>
        <taxon>Embryophyta</taxon>
        <taxon>Tracheophyta</taxon>
        <taxon>Spermatophyta</taxon>
        <taxon>Magnoliopsida</taxon>
        <taxon>eudicotyledons</taxon>
        <taxon>Gunneridae</taxon>
        <taxon>Pentapetalae</taxon>
        <taxon>rosids</taxon>
        <taxon>Vitales</taxon>
        <taxon>Vitaceae</taxon>
        <taxon>Viteae</taxon>
        <taxon>Vitis</taxon>
    </lineage>
</organism>
<feature type="region of interest" description="Disordered" evidence="1">
    <location>
        <begin position="119"/>
        <end position="140"/>
    </location>
</feature>
<proteinExistence type="predicted"/>
<dbReference type="PANTHER" id="PTHR33240">
    <property type="entry name" value="OS08G0508500 PROTEIN"/>
    <property type="match status" value="1"/>
</dbReference>
<evidence type="ECO:0000313" key="4">
    <source>
        <dbReference type="Proteomes" id="UP000288805"/>
    </source>
</evidence>
<evidence type="ECO:0000259" key="2">
    <source>
        <dbReference type="Pfam" id="PF03732"/>
    </source>
</evidence>
<evidence type="ECO:0000256" key="1">
    <source>
        <dbReference type="SAM" id="MobiDB-lite"/>
    </source>
</evidence>
<dbReference type="InterPro" id="IPR005162">
    <property type="entry name" value="Retrotrans_gag_dom"/>
</dbReference>
<dbReference type="Proteomes" id="UP000288805">
    <property type="component" value="Unassembled WGS sequence"/>
</dbReference>
<name>A0A438FD27_VITVI</name>
<dbReference type="PANTHER" id="PTHR33240:SF15">
    <property type="entry name" value="GAG-PRO-LIKE PROTEIN"/>
    <property type="match status" value="1"/>
</dbReference>
<feature type="domain" description="Retrotransposon gag" evidence="2">
    <location>
        <begin position="204"/>
        <end position="291"/>
    </location>
</feature>
<accession>A0A438FD27</accession>
<evidence type="ECO:0000313" key="3">
    <source>
        <dbReference type="EMBL" id="RVW57886.1"/>
    </source>
</evidence>
<protein>
    <recommendedName>
        <fullName evidence="2">Retrotransposon gag domain-containing protein</fullName>
    </recommendedName>
</protein>
<comment type="caution">
    <text evidence="3">The sequence shown here is derived from an EMBL/GenBank/DDBJ whole genome shotgun (WGS) entry which is preliminary data.</text>
</comment>